<gene>
    <name evidence="2" type="ORF">K435DRAFT_808375</name>
</gene>
<sequence>MAEYYTLLTCLQEHVFFADFALEVCSQLVAKPKQRISQSRPPTSQLRGPSESSEERLLALMGYDESKEALNIGLGEVSSRHDASPKRKREVLLEFKSANAQLDILKMPQSPLAAPQG</sequence>
<proteinExistence type="predicted"/>
<dbReference type="Proteomes" id="UP000297245">
    <property type="component" value="Unassembled WGS sequence"/>
</dbReference>
<evidence type="ECO:0000313" key="3">
    <source>
        <dbReference type="Proteomes" id="UP000297245"/>
    </source>
</evidence>
<protein>
    <submittedName>
        <fullName evidence="2">Uncharacterized protein</fullName>
    </submittedName>
</protein>
<dbReference type="AlphaFoldDB" id="A0A4S8L216"/>
<organism evidence="2 3">
    <name type="scientific">Dendrothele bispora (strain CBS 962.96)</name>
    <dbReference type="NCBI Taxonomy" id="1314807"/>
    <lineage>
        <taxon>Eukaryota</taxon>
        <taxon>Fungi</taxon>
        <taxon>Dikarya</taxon>
        <taxon>Basidiomycota</taxon>
        <taxon>Agaricomycotina</taxon>
        <taxon>Agaricomycetes</taxon>
        <taxon>Agaricomycetidae</taxon>
        <taxon>Agaricales</taxon>
        <taxon>Agaricales incertae sedis</taxon>
        <taxon>Dendrothele</taxon>
    </lineage>
</organism>
<dbReference type="EMBL" id="ML179740">
    <property type="protein sequence ID" value="THU82321.1"/>
    <property type="molecule type" value="Genomic_DNA"/>
</dbReference>
<evidence type="ECO:0000256" key="1">
    <source>
        <dbReference type="SAM" id="MobiDB-lite"/>
    </source>
</evidence>
<feature type="region of interest" description="Disordered" evidence="1">
    <location>
        <begin position="33"/>
        <end position="53"/>
    </location>
</feature>
<reference evidence="2 3" key="1">
    <citation type="journal article" date="2019" name="Nat. Ecol. Evol.">
        <title>Megaphylogeny resolves global patterns of mushroom evolution.</title>
        <authorList>
            <person name="Varga T."/>
            <person name="Krizsan K."/>
            <person name="Foldi C."/>
            <person name="Dima B."/>
            <person name="Sanchez-Garcia M."/>
            <person name="Sanchez-Ramirez S."/>
            <person name="Szollosi G.J."/>
            <person name="Szarkandi J.G."/>
            <person name="Papp V."/>
            <person name="Albert L."/>
            <person name="Andreopoulos W."/>
            <person name="Angelini C."/>
            <person name="Antonin V."/>
            <person name="Barry K.W."/>
            <person name="Bougher N.L."/>
            <person name="Buchanan P."/>
            <person name="Buyck B."/>
            <person name="Bense V."/>
            <person name="Catcheside P."/>
            <person name="Chovatia M."/>
            <person name="Cooper J."/>
            <person name="Damon W."/>
            <person name="Desjardin D."/>
            <person name="Finy P."/>
            <person name="Geml J."/>
            <person name="Haridas S."/>
            <person name="Hughes K."/>
            <person name="Justo A."/>
            <person name="Karasinski D."/>
            <person name="Kautmanova I."/>
            <person name="Kiss B."/>
            <person name="Kocsube S."/>
            <person name="Kotiranta H."/>
            <person name="LaButti K.M."/>
            <person name="Lechner B.E."/>
            <person name="Liimatainen K."/>
            <person name="Lipzen A."/>
            <person name="Lukacs Z."/>
            <person name="Mihaltcheva S."/>
            <person name="Morgado L.N."/>
            <person name="Niskanen T."/>
            <person name="Noordeloos M.E."/>
            <person name="Ohm R.A."/>
            <person name="Ortiz-Santana B."/>
            <person name="Ovrebo C."/>
            <person name="Racz N."/>
            <person name="Riley R."/>
            <person name="Savchenko A."/>
            <person name="Shiryaev A."/>
            <person name="Soop K."/>
            <person name="Spirin V."/>
            <person name="Szebenyi C."/>
            <person name="Tomsovsky M."/>
            <person name="Tulloss R.E."/>
            <person name="Uehling J."/>
            <person name="Grigoriev I.V."/>
            <person name="Vagvolgyi C."/>
            <person name="Papp T."/>
            <person name="Martin F.M."/>
            <person name="Miettinen O."/>
            <person name="Hibbett D.S."/>
            <person name="Nagy L.G."/>
        </authorList>
    </citation>
    <scope>NUCLEOTIDE SEQUENCE [LARGE SCALE GENOMIC DNA]</scope>
    <source>
        <strain evidence="2 3">CBS 962.96</strain>
    </source>
</reference>
<feature type="compositionally biased region" description="Polar residues" evidence="1">
    <location>
        <begin position="35"/>
        <end position="51"/>
    </location>
</feature>
<name>A0A4S8L216_DENBC</name>
<accession>A0A4S8L216</accession>
<keyword evidence="3" id="KW-1185">Reference proteome</keyword>
<evidence type="ECO:0000313" key="2">
    <source>
        <dbReference type="EMBL" id="THU82321.1"/>
    </source>
</evidence>